<feature type="domain" description="Dihydrodipicolinate reductase N-terminal" evidence="11">
    <location>
        <begin position="2"/>
        <end position="114"/>
    </location>
</feature>
<keyword evidence="3 9" id="KW-0028">Amino-acid biosynthesis</keyword>
<comment type="caution">
    <text evidence="9">Lacks conserved residue(s) required for the propagation of feature annotation.</text>
</comment>
<reference evidence="13 14" key="1">
    <citation type="submission" date="2023-02" db="EMBL/GenBank/DDBJ databases">
        <title>Host association and intracellularity evolved multiple times independently in the Rickettsiales.</title>
        <authorList>
            <person name="Castelli M."/>
            <person name="Nardi T."/>
            <person name="Gammuto L."/>
            <person name="Bellinzona G."/>
            <person name="Sabaneyeva E."/>
            <person name="Potekhin A."/>
            <person name="Serra V."/>
            <person name="Petroni G."/>
            <person name="Sassera D."/>
        </authorList>
    </citation>
    <scope>NUCLEOTIDE SEQUENCE [LARGE SCALE GENOMIC DNA]</scope>
    <source>
        <strain evidence="13 14">BOD18</strain>
    </source>
</reference>
<comment type="catalytic activity">
    <reaction evidence="9">
        <text>(S)-2,3,4,5-tetrahydrodipicolinate + NAD(+) + H2O = (2S,4S)-4-hydroxy-2,3,4,5-tetrahydrodipicolinate + NADH + H(+)</text>
        <dbReference type="Rhea" id="RHEA:35323"/>
        <dbReference type="ChEBI" id="CHEBI:15377"/>
        <dbReference type="ChEBI" id="CHEBI:15378"/>
        <dbReference type="ChEBI" id="CHEBI:16845"/>
        <dbReference type="ChEBI" id="CHEBI:57540"/>
        <dbReference type="ChEBI" id="CHEBI:57945"/>
        <dbReference type="ChEBI" id="CHEBI:67139"/>
        <dbReference type="EC" id="1.17.1.8"/>
    </reaction>
</comment>
<evidence type="ECO:0000256" key="6">
    <source>
        <dbReference type="ARBA" id="ARBA00023002"/>
    </source>
</evidence>
<dbReference type="PROSITE" id="PS01298">
    <property type="entry name" value="DAPB"/>
    <property type="match status" value="1"/>
</dbReference>
<evidence type="ECO:0000313" key="14">
    <source>
        <dbReference type="Proteomes" id="UP001293791"/>
    </source>
</evidence>
<feature type="binding site" evidence="9">
    <location>
        <begin position="111"/>
        <end position="114"/>
    </location>
    <ligand>
        <name>NAD(+)</name>
        <dbReference type="ChEBI" id="CHEBI:57540"/>
    </ligand>
</feature>
<dbReference type="InterPro" id="IPR000846">
    <property type="entry name" value="DapB_N"/>
</dbReference>
<feature type="active site" description="Proton donor" evidence="9">
    <location>
        <position position="149"/>
    </location>
</feature>
<evidence type="ECO:0000256" key="3">
    <source>
        <dbReference type="ARBA" id="ARBA00022605"/>
    </source>
</evidence>
<comment type="function">
    <text evidence="9">Catalyzes the conversion of 4-hydroxy-tetrahydrodipicolinate (HTPA) to tetrahydrodipicolinate.</text>
</comment>
<feature type="binding site" evidence="9">
    <location>
        <position position="41"/>
    </location>
    <ligand>
        <name>NADP(+)</name>
        <dbReference type="ChEBI" id="CHEBI:58349"/>
    </ligand>
</feature>
<evidence type="ECO:0000259" key="11">
    <source>
        <dbReference type="Pfam" id="PF01113"/>
    </source>
</evidence>
<feature type="domain" description="Dihydrodipicolinate reductase C-terminal" evidence="12">
    <location>
        <begin position="117"/>
        <end position="247"/>
    </location>
</feature>
<dbReference type="Pfam" id="PF05173">
    <property type="entry name" value="DapB_C"/>
    <property type="match status" value="1"/>
</dbReference>
<accession>A0ABU5L9C7</accession>
<keyword evidence="4 9" id="KW-0521">NADP</keyword>
<feature type="binding site" evidence="9">
    <location>
        <begin position="87"/>
        <end position="89"/>
    </location>
    <ligand>
        <name>NAD(+)</name>
        <dbReference type="ChEBI" id="CHEBI:57540"/>
    </ligand>
</feature>
<comment type="subcellular location">
    <subcellularLocation>
        <location evidence="9">Cytoplasm</location>
    </subcellularLocation>
</comment>
<gene>
    <name evidence="9" type="primary">dapB</name>
    <name evidence="13" type="ORF">Cyrtocomes_01126</name>
</gene>
<dbReference type="InterPro" id="IPR036291">
    <property type="entry name" value="NAD(P)-bd_dom_sf"/>
</dbReference>
<dbReference type="SUPFAM" id="SSF55347">
    <property type="entry name" value="Glyceraldehyde-3-phosphate dehydrogenase-like, C-terminal domain"/>
    <property type="match status" value="1"/>
</dbReference>
<keyword evidence="8 9" id="KW-0457">Lysine biosynthesis</keyword>
<comment type="caution">
    <text evidence="13">The sequence shown here is derived from an EMBL/GenBank/DDBJ whole genome shotgun (WGS) entry which is preliminary data.</text>
</comment>
<dbReference type="InterPro" id="IPR022664">
    <property type="entry name" value="DapB_N_CS"/>
</dbReference>
<dbReference type="SUPFAM" id="SSF51735">
    <property type="entry name" value="NAD(P)-binding Rossmann-fold domains"/>
    <property type="match status" value="1"/>
</dbReference>
<evidence type="ECO:0000256" key="4">
    <source>
        <dbReference type="ARBA" id="ARBA00022857"/>
    </source>
</evidence>
<organism evidence="13 14">
    <name type="scientific">Candidatus Cyrtobacter comes</name>
    <dbReference type="NCBI Taxonomy" id="675776"/>
    <lineage>
        <taxon>Bacteria</taxon>
        <taxon>Pseudomonadati</taxon>
        <taxon>Pseudomonadota</taxon>
        <taxon>Alphaproteobacteria</taxon>
        <taxon>Rickettsiales</taxon>
        <taxon>Candidatus Midichloriaceae</taxon>
        <taxon>Candidatus Cyrtobacter</taxon>
    </lineage>
</organism>
<dbReference type="HAMAP" id="MF_00102">
    <property type="entry name" value="DapB"/>
    <property type="match status" value="1"/>
</dbReference>
<keyword evidence="5 9" id="KW-0220">Diaminopimelate biosynthesis</keyword>
<name>A0ABU5L9C7_9RICK</name>
<evidence type="ECO:0000259" key="12">
    <source>
        <dbReference type="Pfam" id="PF05173"/>
    </source>
</evidence>
<feature type="active site" description="Proton donor/acceptor" evidence="9">
    <location>
        <position position="145"/>
    </location>
</feature>
<dbReference type="InterPro" id="IPR022663">
    <property type="entry name" value="DapB_C"/>
</dbReference>
<dbReference type="PIRSF" id="PIRSF000161">
    <property type="entry name" value="DHPR"/>
    <property type="match status" value="1"/>
</dbReference>
<dbReference type="EMBL" id="JARGYT010000097">
    <property type="protein sequence ID" value="MDZ5762732.1"/>
    <property type="molecule type" value="Genomic_DNA"/>
</dbReference>
<comment type="catalytic activity">
    <reaction evidence="9">
        <text>(S)-2,3,4,5-tetrahydrodipicolinate + NADP(+) + H2O = (2S,4S)-4-hydroxy-2,3,4,5-tetrahydrodipicolinate + NADPH + H(+)</text>
        <dbReference type="Rhea" id="RHEA:35331"/>
        <dbReference type="ChEBI" id="CHEBI:15377"/>
        <dbReference type="ChEBI" id="CHEBI:15378"/>
        <dbReference type="ChEBI" id="CHEBI:16845"/>
        <dbReference type="ChEBI" id="CHEBI:57783"/>
        <dbReference type="ChEBI" id="CHEBI:58349"/>
        <dbReference type="ChEBI" id="CHEBI:67139"/>
        <dbReference type="EC" id="1.17.1.8"/>
    </reaction>
</comment>
<comment type="similarity">
    <text evidence="1 9">Belongs to the DapB family.</text>
</comment>
<dbReference type="Proteomes" id="UP001293791">
    <property type="component" value="Unassembled WGS sequence"/>
</dbReference>
<evidence type="ECO:0000256" key="2">
    <source>
        <dbReference type="ARBA" id="ARBA00022490"/>
    </source>
</evidence>
<comment type="caution">
    <text evidence="9">Was originally thought to be a dihydrodipicolinate reductase (DHDPR), catalyzing the conversion of dihydrodipicolinate to tetrahydrodipicolinate. However, it was shown in E.coli that the substrate of the enzymatic reaction is not dihydrodipicolinate (DHDP) but in fact (2S,4S)-4-hydroxy-2,3,4,5-tetrahydrodipicolinic acid (HTPA), the product released by the DapA-catalyzed reaction.</text>
</comment>
<keyword evidence="6 9" id="KW-0560">Oxidoreductase</keyword>
<comment type="subunit">
    <text evidence="9">Homotetramer.</text>
</comment>
<evidence type="ECO:0000256" key="10">
    <source>
        <dbReference type="NCBIfam" id="TIGR00036"/>
    </source>
</evidence>
<sequence length="251" mass="27607">MIQVTITGASGKMGTTILKLLDSQNYKYRNLIKAKALLSSKKESELYISDIHEGVKQSDITIDFTSASYALKIIKASALYNKKIIIGTTGFSDADLKEIEQYAQKIPIFLSPNMSIGIYILSILAQTATKALTNGSFDLNILEYHHRKKLDSPSGTAISIAKMLSNITGDSIKYNEQRRYDNEIHINSIRAGSIIGKHEITMNGAFEKISLIHEAFDRSIYATGALDAALFMSTIDKPGIYGMADLLPCLA</sequence>
<evidence type="ECO:0000256" key="1">
    <source>
        <dbReference type="ARBA" id="ARBA00006642"/>
    </source>
</evidence>
<comment type="pathway">
    <text evidence="9">Amino-acid biosynthesis; L-lysine biosynthesis via DAP pathway; (S)-tetrahydrodipicolinate from L-aspartate: step 4/4.</text>
</comment>
<evidence type="ECO:0000256" key="9">
    <source>
        <dbReference type="HAMAP-Rule" id="MF_00102"/>
    </source>
</evidence>
<keyword evidence="14" id="KW-1185">Reference proteome</keyword>
<dbReference type="Pfam" id="PF01113">
    <property type="entry name" value="DapB_N"/>
    <property type="match status" value="1"/>
</dbReference>
<feature type="binding site" evidence="9">
    <location>
        <begin position="155"/>
        <end position="156"/>
    </location>
    <ligand>
        <name>(S)-2,3,4,5-tetrahydrodipicolinate</name>
        <dbReference type="ChEBI" id="CHEBI:16845"/>
    </ligand>
</feature>
<dbReference type="Gene3D" id="3.30.360.10">
    <property type="entry name" value="Dihydrodipicolinate Reductase, domain 2"/>
    <property type="match status" value="1"/>
</dbReference>
<dbReference type="Gene3D" id="3.40.50.720">
    <property type="entry name" value="NAD(P)-binding Rossmann-like Domain"/>
    <property type="match status" value="1"/>
</dbReference>
<dbReference type="PANTHER" id="PTHR20836:SF7">
    <property type="entry name" value="4-HYDROXY-TETRAHYDRODIPICOLINATE REDUCTASE"/>
    <property type="match status" value="1"/>
</dbReference>
<evidence type="ECO:0000256" key="5">
    <source>
        <dbReference type="ARBA" id="ARBA00022915"/>
    </source>
</evidence>
<proteinExistence type="inferred from homology"/>
<evidence type="ECO:0000256" key="8">
    <source>
        <dbReference type="ARBA" id="ARBA00023154"/>
    </source>
</evidence>
<dbReference type="RefSeq" id="WP_322498177.1">
    <property type="nucleotide sequence ID" value="NZ_JARGYT010000097.1"/>
</dbReference>
<dbReference type="NCBIfam" id="TIGR00036">
    <property type="entry name" value="dapB"/>
    <property type="match status" value="1"/>
</dbReference>
<feature type="binding site" evidence="9">
    <location>
        <begin position="8"/>
        <end position="13"/>
    </location>
    <ligand>
        <name>NAD(+)</name>
        <dbReference type="ChEBI" id="CHEBI:57540"/>
    </ligand>
</feature>
<dbReference type="EC" id="1.17.1.8" evidence="9 10"/>
<dbReference type="InterPro" id="IPR023940">
    <property type="entry name" value="DHDPR_bac"/>
</dbReference>
<evidence type="ECO:0000313" key="13">
    <source>
        <dbReference type="EMBL" id="MDZ5762732.1"/>
    </source>
</evidence>
<dbReference type="CDD" id="cd02274">
    <property type="entry name" value="DHDPR_N"/>
    <property type="match status" value="1"/>
</dbReference>
<feature type="binding site" evidence="9">
    <location>
        <position position="146"/>
    </location>
    <ligand>
        <name>(S)-2,3,4,5-tetrahydrodipicolinate</name>
        <dbReference type="ChEBI" id="CHEBI:16845"/>
    </ligand>
</feature>
<dbReference type="PANTHER" id="PTHR20836">
    <property type="entry name" value="DIHYDRODIPICOLINATE REDUCTASE"/>
    <property type="match status" value="1"/>
</dbReference>
<keyword evidence="7 9" id="KW-0520">NAD</keyword>
<keyword evidence="2 9" id="KW-0963">Cytoplasm</keyword>
<protein>
    <recommendedName>
        <fullName evidence="9 10">4-hydroxy-tetrahydrodipicolinate reductase</fullName>
        <shortName evidence="9">HTPA reductase</shortName>
        <ecNumber evidence="9 10">1.17.1.8</ecNumber>
    </recommendedName>
</protein>
<evidence type="ECO:0000256" key="7">
    <source>
        <dbReference type="ARBA" id="ARBA00023027"/>
    </source>
</evidence>